<evidence type="ECO:0000256" key="1">
    <source>
        <dbReference type="SAM" id="MobiDB-lite"/>
    </source>
</evidence>
<organism evidence="3 4">
    <name type="scientific">Tanacetum coccineum</name>
    <dbReference type="NCBI Taxonomy" id="301880"/>
    <lineage>
        <taxon>Eukaryota</taxon>
        <taxon>Viridiplantae</taxon>
        <taxon>Streptophyta</taxon>
        <taxon>Embryophyta</taxon>
        <taxon>Tracheophyta</taxon>
        <taxon>Spermatophyta</taxon>
        <taxon>Magnoliopsida</taxon>
        <taxon>eudicotyledons</taxon>
        <taxon>Gunneridae</taxon>
        <taxon>Pentapetalae</taxon>
        <taxon>asterids</taxon>
        <taxon>campanulids</taxon>
        <taxon>Asterales</taxon>
        <taxon>Asteraceae</taxon>
        <taxon>Asteroideae</taxon>
        <taxon>Anthemideae</taxon>
        <taxon>Anthemidinae</taxon>
        <taxon>Tanacetum</taxon>
    </lineage>
</organism>
<reference evidence="3" key="1">
    <citation type="journal article" date="2022" name="Int. J. Mol. Sci.">
        <title>Draft Genome of Tanacetum Coccineum: Genomic Comparison of Closely Related Tanacetum-Family Plants.</title>
        <authorList>
            <person name="Yamashiro T."/>
            <person name="Shiraishi A."/>
            <person name="Nakayama K."/>
            <person name="Satake H."/>
        </authorList>
    </citation>
    <scope>NUCLEOTIDE SEQUENCE</scope>
</reference>
<dbReference type="PANTHER" id="PTHR11439:SF496">
    <property type="entry name" value="RNA-DIRECTED DNA POLYMERASE"/>
    <property type="match status" value="1"/>
</dbReference>
<feature type="compositionally biased region" description="Basic and acidic residues" evidence="1">
    <location>
        <begin position="270"/>
        <end position="282"/>
    </location>
</feature>
<accession>A0ABQ4WXG1</accession>
<sequence>MVSYENKEYVFDEQIPTINDDSTEEEIEAHQKHCDDANKVSCIMASSMSPELQKTFENTWAYEMNQQLKEMFQAKASKERLDVVKPLMACKPKPEAFICAFVLEMKGYFDKLESLNLGKAAQGKSDRRSKRKAEAEIAPTNDQKEAVCFYCNTKGNWKRSCPKYLKDLKDEKDLKESRRLKHRELNLVMGNRKITLVTRIGKYELMLKSGMCVDHSDMPQKMENATTLRLLMILVDMDMFIRLNISRIPLKYSKEEFQEPEFEGYGPKTSKSDSEDISNEVRKSNDSPLFEKLVSDDKSEKKIVFPTVAKIEVVKSKQQEKPVKTSIEKQSLLSSTNGFHIEDDKIIDKYTNELDKPANARCLLYFKHDESTSTESWRRSLDNYKDDSRSQSGWVFLINGGAVTWKSSKQDTVADSTCESEYIAAFEASKEAIWMKNFIGDLGVVPTVQDPIEIFCDNKSAVTLTKEPKDHRKSKHIDRKYHFVRSKVKEGHVIMKEVRSEDNLADPFIKALAKSRHDEHARSIGLKDKINGAGVGRMAGFYSYTLGVHTLMTEAGLVIHMLVKKKYHLRKKVLLQMLELKLESEEDNTMALELIRFVKKLVVELEPEVSNGDEEDL</sequence>
<dbReference type="Proteomes" id="UP001151760">
    <property type="component" value="Unassembled WGS sequence"/>
</dbReference>
<feature type="transmembrane region" description="Helical" evidence="2">
    <location>
        <begin position="541"/>
        <end position="563"/>
    </location>
</feature>
<keyword evidence="2" id="KW-0812">Transmembrane</keyword>
<evidence type="ECO:0000313" key="3">
    <source>
        <dbReference type="EMBL" id="GJS57613.1"/>
    </source>
</evidence>
<dbReference type="EMBL" id="BQNB010009019">
    <property type="protein sequence ID" value="GJS57613.1"/>
    <property type="molecule type" value="Genomic_DNA"/>
</dbReference>
<reference evidence="3" key="2">
    <citation type="submission" date="2022-01" db="EMBL/GenBank/DDBJ databases">
        <authorList>
            <person name="Yamashiro T."/>
            <person name="Shiraishi A."/>
            <person name="Satake H."/>
            <person name="Nakayama K."/>
        </authorList>
    </citation>
    <scope>NUCLEOTIDE SEQUENCE</scope>
</reference>
<name>A0ABQ4WXG1_9ASTR</name>
<dbReference type="InterPro" id="IPR036875">
    <property type="entry name" value="Znf_CCHC_sf"/>
</dbReference>
<keyword evidence="4" id="KW-1185">Reference proteome</keyword>
<gene>
    <name evidence="3" type="ORF">Tco_0652397</name>
</gene>
<keyword evidence="2" id="KW-1133">Transmembrane helix</keyword>
<evidence type="ECO:0000313" key="4">
    <source>
        <dbReference type="Proteomes" id="UP001151760"/>
    </source>
</evidence>
<feature type="region of interest" description="Disordered" evidence="1">
    <location>
        <begin position="259"/>
        <end position="282"/>
    </location>
</feature>
<dbReference type="CDD" id="cd09272">
    <property type="entry name" value="RNase_HI_RT_Ty1"/>
    <property type="match status" value="1"/>
</dbReference>
<proteinExistence type="predicted"/>
<comment type="caution">
    <text evidence="3">The sequence shown here is derived from an EMBL/GenBank/DDBJ whole genome shotgun (WGS) entry which is preliminary data.</text>
</comment>
<dbReference type="SUPFAM" id="SSF57756">
    <property type="entry name" value="Retrovirus zinc finger-like domains"/>
    <property type="match status" value="1"/>
</dbReference>
<protein>
    <submittedName>
        <fullName evidence="3">Retrotransposon protein, putative, ty1-copia subclass</fullName>
    </submittedName>
</protein>
<evidence type="ECO:0000256" key="2">
    <source>
        <dbReference type="SAM" id="Phobius"/>
    </source>
</evidence>
<dbReference type="PANTHER" id="PTHR11439">
    <property type="entry name" value="GAG-POL-RELATED RETROTRANSPOSON"/>
    <property type="match status" value="1"/>
</dbReference>
<keyword evidence="2" id="KW-0472">Membrane</keyword>